<protein>
    <submittedName>
        <fullName evidence="2">F-box protein cpr30</fullName>
    </submittedName>
</protein>
<feature type="domain" description="F-box associated beta-propeller type 1" evidence="1">
    <location>
        <begin position="84"/>
        <end position="342"/>
    </location>
</feature>
<dbReference type="AlphaFoldDB" id="A0A830BQ87"/>
<evidence type="ECO:0000313" key="2">
    <source>
        <dbReference type="EMBL" id="GFP87929.1"/>
    </source>
</evidence>
<dbReference type="InterPro" id="IPR036047">
    <property type="entry name" value="F-box-like_dom_sf"/>
</dbReference>
<dbReference type="NCBIfam" id="TIGR01640">
    <property type="entry name" value="F_box_assoc_1"/>
    <property type="match status" value="1"/>
</dbReference>
<dbReference type="SUPFAM" id="SSF81383">
    <property type="entry name" value="F-box domain"/>
    <property type="match status" value="1"/>
</dbReference>
<dbReference type="OrthoDB" id="1932945at2759"/>
<proteinExistence type="predicted"/>
<dbReference type="Proteomes" id="UP000653305">
    <property type="component" value="Unassembled WGS sequence"/>
</dbReference>
<sequence length="352" mass="40683">MLPTEALVKFQCVCTDWRDLIRDRNFIKKHHRYLASKGKSYLLLIPSEHTTDRAFRLLCDKTFDRALDIELPLDLIPTSFVIVGSFNGLLCLADTTSFGTTIYMCNPSIRKYRTINFPITDVNISLGFGYHDETDDYKVVRIASSPLEEDVTVNYIGFETLNNTKIEVYSLTTNLWKDIEVDNFPWELFDARSDVVVNESIHWKAIYRDTHEDIMVILAFHIGEEVFRPLSFPNYLSDGEDLMEYVGVYKGSLSLFVFHLADQDPWDEKCYVWVMREYGVVSSWTKVHSVRINPGVVTPHTFTQNNEIIYENGRGETVVYHFDTHTTTVLIGQEQAFLDSVTYVDSLVMLQD</sequence>
<dbReference type="PANTHER" id="PTHR31672">
    <property type="entry name" value="BNACNNG10540D PROTEIN"/>
    <property type="match status" value="1"/>
</dbReference>
<organism evidence="2 3">
    <name type="scientific">Phtheirospermum japonicum</name>
    <dbReference type="NCBI Taxonomy" id="374723"/>
    <lineage>
        <taxon>Eukaryota</taxon>
        <taxon>Viridiplantae</taxon>
        <taxon>Streptophyta</taxon>
        <taxon>Embryophyta</taxon>
        <taxon>Tracheophyta</taxon>
        <taxon>Spermatophyta</taxon>
        <taxon>Magnoliopsida</taxon>
        <taxon>eudicotyledons</taxon>
        <taxon>Gunneridae</taxon>
        <taxon>Pentapetalae</taxon>
        <taxon>asterids</taxon>
        <taxon>lamiids</taxon>
        <taxon>Lamiales</taxon>
        <taxon>Orobanchaceae</taxon>
        <taxon>Orobanchaceae incertae sedis</taxon>
        <taxon>Phtheirospermum</taxon>
    </lineage>
</organism>
<dbReference type="Pfam" id="PF07734">
    <property type="entry name" value="FBA_1"/>
    <property type="match status" value="1"/>
</dbReference>
<dbReference type="InterPro" id="IPR017451">
    <property type="entry name" value="F-box-assoc_interact_dom"/>
</dbReference>
<accession>A0A830BQ87</accession>
<evidence type="ECO:0000259" key="1">
    <source>
        <dbReference type="Pfam" id="PF07734"/>
    </source>
</evidence>
<keyword evidence="3" id="KW-1185">Reference proteome</keyword>
<dbReference type="EMBL" id="BMAC01000158">
    <property type="protein sequence ID" value="GFP87929.1"/>
    <property type="molecule type" value="Genomic_DNA"/>
</dbReference>
<comment type="caution">
    <text evidence="2">The sequence shown here is derived from an EMBL/GenBank/DDBJ whole genome shotgun (WGS) entry which is preliminary data.</text>
</comment>
<evidence type="ECO:0000313" key="3">
    <source>
        <dbReference type="Proteomes" id="UP000653305"/>
    </source>
</evidence>
<reference evidence="2" key="1">
    <citation type="submission" date="2020-07" db="EMBL/GenBank/DDBJ databases">
        <title>Ethylene signaling mediates host invasion by parasitic plants.</title>
        <authorList>
            <person name="Yoshida S."/>
        </authorList>
    </citation>
    <scope>NUCLEOTIDE SEQUENCE</scope>
    <source>
        <strain evidence="2">Okayama</strain>
    </source>
</reference>
<dbReference type="InterPro" id="IPR050796">
    <property type="entry name" value="SCF_F-box_component"/>
</dbReference>
<name>A0A830BQ87_9LAMI</name>
<dbReference type="PANTHER" id="PTHR31672:SF13">
    <property type="entry name" value="F-BOX PROTEIN CPR30-LIKE"/>
    <property type="match status" value="1"/>
</dbReference>
<dbReference type="InterPro" id="IPR006527">
    <property type="entry name" value="F-box-assoc_dom_typ1"/>
</dbReference>
<gene>
    <name evidence="2" type="ORF">PHJA_000936600</name>
</gene>